<organism evidence="3 4">
    <name type="scientific">Mesobacillus persicus</name>
    <dbReference type="NCBI Taxonomy" id="930146"/>
    <lineage>
        <taxon>Bacteria</taxon>
        <taxon>Bacillati</taxon>
        <taxon>Bacillota</taxon>
        <taxon>Bacilli</taxon>
        <taxon>Bacillales</taxon>
        <taxon>Bacillaceae</taxon>
        <taxon>Mesobacillus</taxon>
    </lineage>
</organism>
<name>A0A1H8CNI8_9BACI</name>
<feature type="domain" description="GGDEF" evidence="2">
    <location>
        <begin position="219"/>
        <end position="347"/>
    </location>
</feature>
<feature type="transmembrane region" description="Helical" evidence="1">
    <location>
        <begin position="156"/>
        <end position="176"/>
    </location>
</feature>
<dbReference type="PROSITE" id="PS50887">
    <property type="entry name" value="GGDEF"/>
    <property type="match status" value="1"/>
</dbReference>
<dbReference type="GO" id="GO:0052621">
    <property type="term" value="F:diguanylate cyclase activity"/>
    <property type="evidence" value="ECO:0007669"/>
    <property type="project" value="TreeGrafter"/>
</dbReference>
<evidence type="ECO:0000313" key="3">
    <source>
        <dbReference type="EMBL" id="SEM96482.1"/>
    </source>
</evidence>
<dbReference type="Gene3D" id="3.30.70.270">
    <property type="match status" value="1"/>
</dbReference>
<dbReference type="InterPro" id="IPR050469">
    <property type="entry name" value="Diguanylate_Cyclase"/>
</dbReference>
<dbReference type="PANTHER" id="PTHR45138:SF9">
    <property type="entry name" value="DIGUANYLATE CYCLASE DGCM-RELATED"/>
    <property type="match status" value="1"/>
</dbReference>
<dbReference type="InterPro" id="IPR000160">
    <property type="entry name" value="GGDEF_dom"/>
</dbReference>
<gene>
    <name evidence="3" type="ORF">SAMN05192533_107168</name>
</gene>
<dbReference type="NCBIfam" id="TIGR00254">
    <property type="entry name" value="GGDEF"/>
    <property type="match status" value="1"/>
</dbReference>
<sequence length="361" mass="41458">MPNEYKNFDRLKRKIYLWVLPCLITAMTFNSVIEFQSSDESFLGLMLGPILTSWFIFSYIMVLIQKGFQVIEYSTLVVVVLAHLANFYFALDRLLLNQNLGLGELTNWTGLLMVYVFITLKRNRGLIVALSYLVTALILALLTLEGFSYDTMDTLIQYFSATTTYIVTIYFGQYILKVYSDLDSIKKEAYVDSLTGIGNRYQINQWFDYQLNRAVTGADPLSIIFFDLDNFKSVNDHYGHKVGDEVLKEVVRVVKSSLRSDECFGRWGGEEFIVIINAPKEDALKLAERLRKRVEMHEFETIGRLTSSFGVSDYRTGDSIDSVLGRADKALYQAKNLGRNKVQHHSELLEYRSSEEKVLNN</sequence>
<accession>A0A1H8CNI8</accession>
<proteinExistence type="predicted"/>
<dbReference type="InterPro" id="IPR043128">
    <property type="entry name" value="Rev_trsase/Diguanyl_cyclase"/>
</dbReference>
<dbReference type="PANTHER" id="PTHR45138">
    <property type="entry name" value="REGULATORY COMPONENTS OF SENSORY TRANSDUCTION SYSTEM"/>
    <property type="match status" value="1"/>
</dbReference>
<dbReference type="InterPro" id="IPR029787">
    <property type="entry name" value="Nucleotide_cyclase"/>
</dbReference>
<keyword evidence="1" id="KW-1133">Transmembrane helix</keyword>
<dbReference type="AlphaFoldDB" id="A0A1H8CNI8"/>
<dbReference type="FunFam" id="3.30.70.270:FF:000001">
    <property type="entry name" value="Diguanylate cyclase domain protein"/>
    <property type="match status" value="1"/>
</dbReference>
<feature type="transmembrane region" description="Helical" evidence="1">
    <location>
        <begin position="101"/>
        <end position="118"/>
    </location>
</feature>
<evidence type="ECO:0000259" key="2">
    <source>
        <dbReference type="PROSITE" id="PS50887"/>
    </source>
</evidence>
<dbReference type="RefSeq" id="WP_090745432.1">
    <property type="nucleotide sequence ID" value="NZ_FOBW01000007.1"/>
</dbReference>
<dbReference type="EMBL" id="FOBW01000007">
    <property type="protein sequence ID" value="SEM96482.1"/>
    <property type="molecule type" value="Genomic_DNA"/>
</dbReference>
<dbReference type="STRING" id="930146.SAMN05192533_107168"/>
<reference evidence="4" key="1">
    <citation type="submission" date="2016-10" db="EMBL/GenBank/DDBJ databases">
        <authorList>
            <person name="Varghese N."/>
            <person name="Submissions S."/>
        </authorList>
    </citation>
    <scope>NUCLEOTIDE SEQUENCE [LARGE SCALE GENOMIC DNA]</scope>
    <source>
        <strain evidence="4">B48,IBRC-M 10115,DSM 25386,CECT 8001</strain>
    </source>
</reference>
<evidence type="ECO:0000313" key="4">
    <source>
        <dbReference type="Proteomes" id="UP000198553"/>
    </source>
</evidence>
<feature type="transmembrane region" description="Helical" evidence="1">
    <location>
        <begin position="71"/>
        <end position="89"/>
    </location>
</feature>
<dbReference type="Proteomes" id="UP000198553">
    <property type="component" value="Unassembled WGS sequence"/>
</dbReference>
<feature type="transmembrane region" description="Helical" evidence="1">
    <location>
        <begin position="15"/>
        <end position="33"/>
    </location>
</feature>
<evidence type="ECO:0000256" key="1">
    <source>
        <dbReference type="SAM" id="Phobius"/>
    </source>
</evidence>
<dbReference type="OrthoDB" id="9759607at2"/>
<dbReference type="CDD" id="cd01949">
    <property type="entry name" value="GGDEF"/>
    <property type="match status" value="1"/>
</dbReference>
<keyword evidence="1" id="KW-0812">Transmembrane</keyword>
<keyword evidence="1" id="KW-0472">Membrane</keyword>
<keyword evidence="4" id="KW-1185">Reference proteome</keyword>
<feature type="transmembrane region" description="Helical" evidence="1">
    <location>
        <begin position="125"/>
        <end position="144"/>
    </location>
</feature>
<protein>
    <submittedName>
        <fullName evidence="3">Diguanylate cyclase (GGDEF) domain-containing protein</fullName>
    </submittedName>
</protein>
<dbReference type="SMART" id="SM00267">
    <property type="entry name" value="GGDEF"/>
    <property type="match status" value="1"/>
</dbReference>
<dbReference type="SUPFAM" id="SSF55073">
    <property type="entry name" value="Nucleotide cyclase"/>
    <property type="match status" value="1"/>
</dbReference>
<dbReference type="Pfam" id="PF00990">
    <property type="entry name" value="GGDEF"/>
    <property type="match status" value="1"/>
</dbReference>
<feature type="transmembrane region" description="Helical" evidence="1">
    <location>
        <begin position="45"/>
        <end position="64"/>
    </location>
</feature>